<dbReference type="EMBL" id="UYSL01024339">
    <property type="protein sequence ID" value="VDL83370.1"/>
    <property type="molecule type" value="Genomic_DNA"/>
</dbReference>
<organism evidence="4">
    <name type="scientific">Nippostrongylus brasiliensis</name>
    <name type="common">Rat hookworm</name>
    <dbReference type="NCBI Taxonomy" id="27835"/>
    <lineage>
        <taxon>Eukaryota</taxon>
        <taxon>Metazoa</taxon>
        <taxon>Ecdysozoa</taxon>
        <taxon>Nematoda</taxon>
        <taxon>Chromadorea</taxon>
        <taxon>Rhabditida</taxon>
        <taxon>Rhabditina</taxon>
        <taxon>Rhabditomorpha</taxon>
        <taxon>Strongyloidea</taxon>
        <taxon>Heligmosomidae</taxon>
        <taxon>Nippostrongylus</taxon>
    </lineage>
</organism>
<reference evidence="4" key="1">
    <citation type="submission" date="2017-02" db="UniProtKB">
        <authorList>
            <consortium name="WormBaseParasite"/>
        </authorList>
    </citation>
    <scope>IDENTIFICATION</scope>
</reference>
<sequence>MLLIKTKQEFLALWFSSDTMLFKDSMRIPGGQYRHGAMAPKSNTKVASRAIHRVDESDALQKSVEQQHTSPNSPPLKQFISSCCCRPER</sequence>
<dbReference type="Proteomes" id="UP000271162">
    <property type="component" value="Unassembled WGS sequence"/>
</dbReference>
<evidence type="ECO:0000256" key="1">
    <source>
        <dbReference type="SAM" id="MobiDB-lite"/>
    </source>
</evidence>
<keyword evidence="3" id="KW-1185">Reference proteome</keyword>
<dbReference type="AlphaFoldDB" id="A0A0N4YQW1"/>
<gene>
    <name evidence="2" type="ORF">NBR_LOCUS19634</name>
</gene>
<reference evidence="2 3" key="2">
    <citation type="submission" date="2018-11" db="EMBL/GenBank/DDBJ databases">
        <authorList>
            <consortium name="Pathogen Informatics"/>
        </authorList>
    </citation>
    <scope>NUCLEOTIDE SEQUENCE [LARGE SCALE GENOMIC DNA]</scope>
</reference>
<evidence type="ECO:0000313" key="2">
    <source>
        <dbReference type="EMBL" id="VDL83370.1"/>
    </source>
</evidence>
<protein>
    <submittedName>
        <fullName evidence="2 4">Uncharacterized protein</fullName>
    </submittedName>
</protein>
<evidence type="ECO:0000313" key="4">
    <source>
        <dbReference type="WBParaSite" id="NBR_0001963301-mRNA-1"/>
    </source>
</evidence>
<name>A0A0N4YQW1_NIPBR</name>
<proteinExistence type="predicted"/>
<dbReference type="WBParaSite" id="NBR_0001963301-mRNA-1">
    <property type="protein sequence ID" value="NBR_0001963301-mRNA-1"/>
    <property type="gene ID" value="NBR_0001963301"/>
</dbReference>
<evidence type="ECO:0000313" key="3">
    <source>
        <dbReference type="Proteomes" id="UP000271162"/>
    </source>
</evidence>
<feature type="region of interest" description="Disordered" evidence="1">
    <location>
        <begin position="59"/>
        <end position="89"/>
    </location>
</feature>
<accession>A0A0N4YQW1</accession>